<dbReference type="Gramene" id="PUZ42414">
    <property type="protein sequence ID" value="PUZ42414"/>
    <property type="gene ID" value="GQ55_9G580400"/>
</dbReference>
<feature type="region of interest" description="Disordered" evidence="1">
    <location>
        <begin position="186"/>
        <end position="206"/>
    </location>
</feature>
<organism evidence="2 3">
    <name type="scientific">Panicum hallii var. hallii</name>
    <dbReference type="NCBI Taxonomy" id="1504633"/>
    <lineage>
        <taxon>Eukaryota</taxon>
        <taxon>Viridiplantae</taxon>
        <taxon>Streptophyta</taxon>
        <taxon>Embryophyta</taxon>
        <taxon>Tracheophyta</taxon>
        <taxon>Spermatophyta</taxon>
        <taxon>Magnoliopsida</taxon>
        <taxon>Liliopsida</taxon>
        <taxon>Poales</taxon>
        <taxon>Poaceae</taxon>
        <taxon>PACMAD clade</taxon>
        <taxon>Panicoideae</taxon>
        <taxon>Panicodae</taxon>
        <taxon>Paniceae</taxon>
        <taxon>Panicinae</taxon>
        <taxon>Panicum</taxon>
        <taxon>Panicum sect. Panicum</taxon>
    </lineage>
</organism>
<keyword evidence="3" id="KW-1185">Reference proteome</keyword>
<dbReference type="Proteomes" id="UP000244336">
    <property type="component" value="Chromosome 9"/>
</dbReference>
<dbReference type="PRINTS" id="PR01217">
    <property type="entry name" value="PRICHEXTENSN"/>
</dbReference>
<dbReference type="AlphaFoldDB" id="A0A2T7CGF9"/>
<gene>
    <name evidence="2" type="ORF">GQ55_9G580400</name>
</gene>
<feature type="region of interest" description="Disordered" evidence="1">
    <location>
        <begin position="1"/>
        <end position="66"/>
    </location>
</feature>
<sequence length="206" mass="22413">MEPTKQGVPADPSSSQQQPHLPPAPLPPPQPYPPPPALPQQQRDVQPPQPPMLLLPPEPPQGLAPTAAHGVLWQPQQFVGVRPYLPMPQPQPQPQQFVVEPRSRSPAPAIPRKLTLEDVGFVGSSPCLVRLLKEGCEVVRRIVFDGVMGALHFAMGSSAWRVVFVELLRAGSFDELKVIVNVACESAPRAPRPPPPPPPPRDPRRG</sequence>
<feature type="compositionally biased region" description="Pro residues" evidence="1">
    <location>
        <begin position="190"/>
        <end position="200"/>
    </location>
</feature>
<feature type="compositionally biased region" description="Pro residues" evidence="1">
    <location>
        <begin position="20"/>
        <end position="38"/>
    </location>
</feature>
<reference evidence="2 3" key="1">
    <citation type="submission" date="2018-04" db="EMBL/GenBank/DDBJ databases">
        <title>WGS assembly of Panicum hallii var. hallii HAL2.</title>
        <authorList>
            <person name="Lovell J."/>
            <person name="Jenkins J."/>
            <person name="Lowry D."/>
            <person name="Mamidi S."/>
            <person name="Sreedasyam A."/>
            <person name="Weng X."/>
            <person name="Barry K."/>
            <person name="Bonette J."/>
            <person name="Campitelli B."/>
            <person name="Daum C."/>
            <person name="Gordon S."/>
            <person name="Gould B."/>
            <person name="Lipzen A."/>
            <person name="MacQueen A."/>
            <person name="Palacio-Mejia J."/>
            <person name="Plott C."/>
            <person name="Shakirov E."/>
            <person name="Shu S."/>
            <person name="Yoshinaga Y."/>
            <person name="Zane M."/>
            <person name="Rokhsar D."/>
            <person name="Grimwood J."/>
            <person name="Schmutz J."/>
            <person name="Juenger T."/>
        </authorList>
    </citation>
    <scope>NUCLEOTIDE SEQUENCE [LARGE SCALE GENOMIC DNA]</scope>
    <source>
        <strain evidence="3">cv. HAL2</strain>
    </source>
</reference>
<feature type="compositionally biased region" description="Pro residues" evidence="1">
    <location>
        <begin position="47"/>
        <end position="62"/>
    </location>
</feature>
<evidence type="ECO:0000256" key="1">
    <source>
        <dbReference type="SAM" id="MobiDB-lite"/>
    </source>
</evidence>
<dbReference type="STRING" id="1504633.A0A2T7CGF9"/>
<evidence type="ECO:0000313" key="2">
    <source>
        <dbReference type="EMBL" id="PUZ42414.1"/>
    </source>
</evidence>
<protein>
    <submittedName>
        <fullName evidence="2">Uncharacterized protein</fullName>
    </submittedName>
</protein>
<proteinExistence type="predicted"/>
<accession>A0A2T7CGF9</accession>
<dbReference type="EMBL" id="CM009757">
    <property type="protein sequence ID" value="PUZ42414.1"/>
    <property type="molecule type" value="Genomic_DNA"/>
</dbReference>
<name>A0A2T7CGF9_9POAL</name>
<dbReference type="OrthoDB" id="629941at2759"/>
<evidence type="ECO:0000313" key="3">
    <source>
        <dbReference type="Proteomes" id="UP000244336"/>
    </source>
</evidence>